<dbReference type="AlphaFoldDB" id="A0A2A8CUZ8"/>
<dbReference type="Proteomes" id="UP000220102">
    <property type="component" value="Unassembled WGS sequence"/>
</dbReference>
<accession>A0A2A8CUZ8</accession>
<dbReference type="RefSeq" id="WP_098076913.1">
    <property type="nucleotide sequence ID" value="NZ_PDEQ01000007.1"/>
</dbReference>
<dbReference type="Gene3D" id="3.40.50.10610">
    <property type="entry name" value="ABC-type transport auxiliary lipoprotein component"/>
    <property type="match status" value="1"/>
</dbReference>
<feature type="domain" description="ABC-type transport auxiliary lipoprotein component" evidence="1">
    <location>
        <begin position="61"/>
        <end position="223"/>
    </location>
</feature>
<sequence length="239" mass="26553">MDSIFDMTAHVLRRGSLVGVIIAGLLTGCVDLEPRQSNINYYVLSDAMTPADSIQNPGFVPDSLRLVVGIRKVRLAAYLKTPSITTRYGRHEVQFSEFHRWGEDLADAVSRSVAQSLSRQPGIERVDRVPWPDRTTHDVLVQMQVLRFEGEAPSSSRRPEQEDDGIEAEGSARVAVAWELVDPETQEVWVSGRTDHRESGWPVGNYPALIERLDAALSVVASDLNESMKSLEPLSAESR</sequence>
<dbReference type="Pfam" id="PF03886">
    <property type="entry name" value="ABC_trans_aux"/>
    <property type="match status" value="1"/>
</dbReference>
<dbReference type="SUPFAM" id="SSF159594">
    <property type="entry name" value="XCC0632-like"/>
    <property type="match status" value="1"/>
</dbReference>
<evidence type="ECO:0000313" key="3">
    <source>
        <dbReference type="Proteomes" id="UP000220102"/>
    </source>
</evidence>
<name>A0A2A8CUZ8_9BACT</name>
<protein>
    <recommendedName>
        <fullName evidence="1">ABC-type transport auxiliary lipoprotein component domain-containing protein</fullName>
    </recommendedName>
</protein>
<dbReference type="EMBL" id="PDEQ01000007">
    <property type="protein sequence ID" value="PEN12589.1"/>
    <property type="molecule type" value="Genomic_DNA"/>
</dbReference>
<evidence type="ECO:0000259" key="1">
    <source>
        <dbReference type="Pfam" id="PF03886"/>
    </source>
</evidence>
<dbReference type="InterPro" id="IPR005586">
    <property type="entry name" value="ABC_trans_aux"/>
</dbReference>
<keyword evidence="3" id="KW-1185">Reference proteome</keyword>
<comment type="caution">
    <text evidence="2">The sequence shown here is derived from an EMBL/GenBank/DDBJ whole genome shotgun (WGS) entry which is preliminary data.</text>
</comment>
<organism evidence="2 3">
    <name type="scientific">Longibacter salinarum</name>
    <dbReference type="NCBI Taxonomy" id="1850348"/>
    <lineage>
        <taxon>Bacteria</taxon>
        <taxon>Pseudomonadati</taxon>
        <taxon>Rhodothermota</taxon>
        <taxon>Rhodothermia</taxon>
        <taxon>Rhodothermales</taxon>
        <taxon>Salisaetaceae</taxon>
        <taxon>Longibacter</taxon>
    </lineage>
</organism>
<gene>
    <name evidence="2" type="ORF">CRI94_13810</name>
</gene>
<dbReference type="OrthoDB" id="1494661at2"/>
<proteinExistence type="predicted"/>
<evidence type="ECO:0000313" key="2">
    <source>
        <dbReference type="EMBL" id="PEN12589.1"/>
    </source>
</evidence>
<reference evidence="2 3" key="1">
    <citation type="submission" date="2017-10" db="EMBL/GenBank/DDBJ databases">
        <title>Draft genome of Longibacter Salinarum.</title>
        <authorList>
            <person name="Goh K.M."/>
            <person name="Shamsir M.S."/>
            <person name="Lim S.W."/>
        </authorList>
    </citation>
    <scope>NUCLEOTIDE SEQUENCE [LARGE SCALE GENOMIC DNA]</scope>
    <source>
        <strain evidence="2 3">KCTC 52045</strain>
    </source>
</reference>